<keyword evidence="2" id="KW-0547">Nucleotide-binding</keyword>
<dbReference type="Proteomes" id="UP000004994">
    <property type="component" value="Chromosome 4"/>
</dbReference>
<evidence type="ECO:0000313" key="7">
    <source>
        <dbReference type="Proteomes" id="UP000004994"/>
    </source>
</evidence>
<dbReference type="Gene3D" id="3.40.1390.10">
    <property type="entry name" value="MurE/MurF, N-terminal domain"/>
    <property type="match status" value="1"/>
</dbReference>
<reference evidence="6" key="2">
    <citation type="submission" date="2019-01" db="UniProtKB">
        <authorList>
            <consortium name="EnsemblPlants"/>
        </authorList>
    </citation>
    <scope>IDENTIFICATION</scope>
    <source>
        <strain evidence="6">cv. Heinz 1706</strain>
    </source>
</reference>
<dbReference type="PANTHER" id="PTHR43024">
    <property type="entry name" value="UDP-N-ACETYLMURAMOYL-TRIPEPTIDE--D-ALANYL-D-ALANINE LIGASE"/>
    <property type="match status" value="1"/>
</dbReference>
<feature type="domain" description="Mur ligase central" evidence="5">
    <location>
        <begin position="154"/>
        <end position="287"/>
    </location>
</feature>
<name>A0A3Q7FZS6_SOLLC</name>
<reference evidence="6" key="1">
    <citation type="journal article" date="2012" name="Nature">
        <title>The tomato genome sequence provides insights into fleshy fruit evolution.</title>
        <authorList>
            <consortium name="Tomato Genome Consortium"/>
        </authorList>
    </citation>
    <scope>NUCLEOTIDE SEQUENCE [LARGE SCALE GENOMIC DNA]</scope>
    <source>
        <strain evidence="6">cv. Heinz 1706</strain>
    </source>
</reference>
<dbReference type="Pfam" id="PF02875">
    <property type="entry name" value="Mur_ligase_C"/>
    <property type="match status" value="1"/>
</dbReference>
<keyword evidence="3" id="KW-0067">ATP-binding</keyword>
<evidence type="ECO:0008006" key="8">
    <source>
        <dbReference type="Google" id="ProtNLM"/>
    </source>
</evidence>
<accession>A0A3Q7FZS6</accession>
<organism evidence="6">
    <name type="scientific">Solanum lycopersicum</name>
    <name type="common">Tomato</name>
    <name type="synonym">Lycopersicon esculentum</name>
    <dbReference type="NCBI Taxonomy" id="4081"/>
    <lineage>
        <taxon>Eukaryota</taxon>
        <taxon>Viridiplantae</taxon>
        <taxon>Streptophyta</taxon>
        <taxon>Embryophyta</taxon>
        <taxon>Tracheophyta</taxon>
        <taxon>Spermatophyta</taxon>
        <taxon>Magnoliopsida</taxon>
        <taxon>eudicotyledons</taxon>
        <taxon>Gunneridae</taxon>
        <taxon>Pentapetalae</taxon>
        <taxon>asterids</taxon>
        <taxon>lamiids</taxon>
        <taxon>Solanales</taxon>
        <taxon>Solanaceae</taxon>
        <taxon>Solanoideae</taxon>
        <taxon>Solaneae</taxon>
        <taxon>Solanum</taxon>
        <taxon>Solanum subgen. Lycopersicon</taxon>
    </lineage>
</organism>
<dbReference type="GO" id="GO:0005524">
    <property type="term" value="F:ATP binding"/>
    <property type="evidence" value="ECO:0007669"/>
    <property type="project" value="UniProtKB-KW"/>
</dbReference>
<dbReference type="SUPFAM" id="SSF53244">
    <property type="entry name" value="MurD-like peptide ligases, peptide-binding domain"/>
    <property type="match status" value="1"/>
</dbReference>
<dbReference type="SUPFAM" id="SSF53623">
    <property type="entry name" value="MurD-like peptide ligases, catalytic domain"/>
    <property type="match status" value="1"/>
</dbReference>
<dbReference type="InParanoid" id="A0A3Q7FZS6"/>
<evidence type="ECO:0000256" key="2">
    <source>
        <dbReference type="ARBA" id="ARBA00022741"/>
    </source>
</evidence>
<dbReference type="InterPro" id="IPR004101">
    <property type="entry name" value="Mur_ligase_C"/>
</dbReference>
<dbReference type="InterPro" id="IPR013221">
    <property type="entry name" value="Mur_ligase_cen"/>
</dbReference>
<proteinExistence type="predicted"/>
<dbReference type="InterPro" id="IPR009846">
    <property type="entry name" value="SF3b5/RDS3-10"/>
</dbReference>
<dbReference type="SUPFAM" id="SSF63418">
    <property type="entry name" value="MurE/MurF N-terminal domain"/>
    <property type="match status" value="1"/>
</dbReference>
<dbReference type="OMA" id="TIINDAW"/>
<evidence type="ECO:0000259" key="5">
    <source>
        <dbReference type="Pfam" id="PF08245"/>
    </source>
</evidence>
<dbReference type="PaxDb" id="4081-Solyc04g008880.2.1"/>
<feature type="domain" description="Mur ligase C-terminal" evidence="4">
    <location>
        <begin position="324"/>
        <end position="442"/>
    </location>
</feature>
<dbReference type="Gramene" id="Solyc04g008880.3.1">
    <property type="protein sequence ID" value="Solyc04g008880.3.1"/>
    <property type="gene ID" value="Solyc04g008880.3"/>
</dbReference>
<keyword evidence="7" id="KW-1185">Reference proteome</keyword>
<dbReference type="InterPro" id="IPR036615">
    <property type="entry name" value="Mur_ligase_C_dom_sf"/>
</dbReference>
<sequence>MSPLTIQLQPSPFPLTNPAKPQITIFTLPNRSIILIPQATFSSPSNSPLWTISEIARAVNGRIIRWGPPGTICTDTRTLEPGQWFLPLVGQNFDAHNFITPKLATKGCVGVIGNWVCEGWNNGFVQVEGDTMSSLKRLGFYARNRFTGCLIGLTGSVGKTTTKTMVALALESVGTVYYSPGNWNNEIGVALLLIGMSRDVGFGVLEMGMSKKGEILELSRMCRPDVRVILNVNAAHLENFANLEEVSMAKGEILREAMPGNVCVLNGDDPLVMSLPVPVGVKKVVFGRQFGCDVRLVSSQIIDGGRRVEIVLEGFNEISELEVTKNGITIINDVYNASPASTQAAIDLLRNIDCKGKRVAILGDMLELGSTEFKFHELMLQSCCDAQFDVVALVGIRFVRAADSIDFGPDTKLVYTTDAHQMASKIIDYLNSGDVVLVKGSRQIRMEKIPQCDRARRKNSKLVQLCSSPFSRPPHSSGPAAGAAGRSPCKDAFFKSRWMKCLLTDTFCNVTTKGFNKTIFLLEERHSRNQFVVQEVTYGNEASLTSLRDLASDRFNINSQLEHLQAKYVGTGHADLTRFEWAVNIQRDSYASYVGHYPMLAYFAIAENESIGRERYNFMQKMLLPCGLPPDREDD</sequence>
<evidence type="ECO:0000259" key="4">
    <source>
        <dbReference type="Pfam" id="PF02875"/>
    </source>
</evidence>
<dbReference type="AlphaFoldDB" id="A0A3Q7FZS6"/>
<evidence type="ECO:0000313" key="6">
    <source>
        <dbReference type="EnsemblPlants" id="Solyc04g008880.3.1"/>
    </source>
</evidence>
<dbReference type="Pfam" id="PF08245">
    <property type="entry name" value="Mur_ligase_M"/>
    <property type="match status" value="1"/>
</dbReference>
<dbReference type="GO" id="GO:0016874">
    <property type="term" value="F:ligase activity"/>
    <property type="evidence" value="ECO:0000318"/>
    <property type="project" value="GO_Central"/>
</dbReference>
<dbReference type="Gene3D" id="3.40.1190.10">
    <property type="entry name" value="Mur-like, catalytic domain"/>
    <property type="match status" value="1"/>
</dbReference>
<keyword evidence="1" id="KW-0436">Ligase</keyword>
<dbReference type="PANTHER" id="PTHR43024:SF1">
    <property type="entry name" value="UDP-N-ACETYLMURAMOYL-TRIPEPTIDE--D-ALANYL-D-ALANINE LIGASE"/>
    <property type="match status" value="1"/>
</dbReference>
<dbReference type="EnsemblPlants" id="Solyc04g008880.3.1">
    <property type="protein sequence ID" value="Solyc04g008880.3.1"/>
    <property type="gene ID" value="Solyc04g008880.3"/>
</dbReference>
<evidence type="ECO:0000256" key="3">
    <source>
        <dbReference type="ARBA" id="ARBA00022840"/>
    </source>
</evidence>
<evidence type="ECO:0000256" key="1">
    <source>
        <dbReference type="ARBA" id="ARBA00022598"/>
    </source>
</evidence>
<dbReference type="InterPro" id="IPR036565">
    <property type="entry name" value="Mur-like_cat_sf"/>
</dbReference>
<dbReference type="Pfam" id="PF07189">
    <property type="entry name" value="SF3b10"/>
    <property type="match status" value="1"/>
</dbReference>
<dbReference type="STRING" id="4081.A0A3Q7FZS6"/>
<dbReference type="GO" id="GO:0016881">
    <property type="term" value="F:acid-amino acid ligase activity"/>
    <property type="evidence" value="ECO:0007669"/>
    <property type="project" value="InterPro"/>
</dbReference>
<protein>
    <recommendedName>
        <fullName evidence="8">Mur ligase central domain-containing protein</fullName>
    </recommendedName>
</protein>
<dbReference type="InterPro" id="IPR035911">
    <property type="entry name" value="MurE/MurF_N"/>
</dbReference>
<dbReference type="InterPro" id="IPR051046">
    <property type="entry name" value="MurCDEF_CellWall_CoF430Synth"/>
</dbReference>